<keyword evidence="5" id="KW-0614">Plasmid</keyword>
<reference evidence="5 6" key="2">
    <citation type="journal article" date="2023" name="MicrobiologyOpen">
        <title>Genomics of the tumorigenes clade of the family Rhizobiaceae and description of Rhizobium rhododendri sp. nov.</title>
        <authorList>
            <person name="Kuzmanovic N."/>
            <person name="diCenzo G.C."/>
            <person name="Bunk B."/>
            <person name="Sproeer C."/>
            <person name="Fruehling A."/>
            <person name="Neumann-Schaal M."/>
            <person name="Overmann J."/>
            <person name="Smalla K."/>
        </authorList>
    </citation>
    <scope>NUCLEOTIDE SEQUENCE [LARGE SCALE GENOMIC DNA]</scope>
    <source>
        <strain evidence="6">rho-6.2</strain>
        <plasmid evidence="5 6">unnamed1</plasmid>
    </source>
</reference>
<evidence type="ECO:0000256" key="3">
    <source>
        <dbReference type="ARBA" id="ARBA00023002"/>
    </source>
</evidence>
<dbReference type="InterPro" id="IPR006094">
    <property type="entry name" value="Oxid_FAD_bind_N"/>
</dbReference>
<name>A0ABY8IMT2_9HYPH</name>
<dbReference type="EMBL" id="CP117268">
    <property type="protein sequence ID" value="WFS25036.1"/>
    <property type="molecule type" value="Genomic_DNA"/>
</dbReference>
<gene>
    <name evidence="5" type="ORF">PR018_22375</name>
</gene>
<dbReference type="InterPro" id="IPR007173">
    <property type="entry name" value="ALO_C"/>
</dbReference>
<dbReference type="Gene3D" id="3.30.465.10">
    <property type="match status" value="1"/>
</dbReference>
<dbReference type="SUPFAM" id="SSF56176">
    <property type="entry name" value="FAD-binding/transporter-associated domain-like"/>
    <property type="match status" value="1"/>
</dbReference>
<keyword evidence="2" id="KW-0274">FAD</keyword>
<dbReference type="PROSITE" id="PS51387">
    <property type="entry name" value="FAD_PCMH"/>
    <property type="match status" value="1"/>
</dbReference>
<dbReference type="InterPro" id="IPR016166">
    <property type="entry name" value="FAD-bd_PCMH"/>
</dbReference>
<dbReference type="InterPro" id="IPR016169">
    <property type="entry name" value="FAD-bd_PCMH_sub2"/>
</dbReference>
<dbReference type="InterPro" id="IPR016167">
    <property type="entry name" value="FAD-bd_PCMH_sub1"/>
</dbReference>
<reference evidence="5 6" key="1">
    <citation type="journal article" date="2019" name="Phytopathology">
        <title>A Novel Group of Rhizobium tumorigenes-Like Agrobacteria Associated with Crown Gall Disease of Rhododendron and Blueberry.</title>
        <authorList>
            <person name="Kuzmanovic N."/>
            <person name="Behrens P."/>
            <person name="Idczak E."/>
            <person name="Wagner S."/>
            <person name="Gotz M."/>
            <person name="Sproer C."/>
            <person name="Bunk B."/>
            <person name="Overmann J."/>
            <person name="Smalla K."/>
        </authorList>
    </citation>
    <scope>NUCLEOTIDE SEQUENCE [LARGE SCALE GENOMIC DNA]</scope>
    <source>
        <strain evidence="6">rho-6.2</strain>
    </source>
</reference>
<keyword evidence="6" id="KW-1185">Reference proteome</keyword>
<keyword evidence="1" id="KW-0285">Flavoprotein</keyword>
<dbReference type="InterPro" id="IPR010031">
    <property type="entry name" value="FAD_lactone_oxidase-like"/>
</dbReference>
<evidence type="ECO:0000313" key="6">
    <source>
        <dbReference type="Proteomes" id="UP000318939"/>
    </source>
</evidence>
<dbReference type="InterPro" id="IPR036318">
    <property type="entry name" value="FAD-bd_PCMH-like_sf"/>
</dbReference>
<evidence type="ECO:0000256" key="1">
    <source>
        <dbReference type="ARBA" id="ARBA00022630"/>
    </source>
</evidence>
<evidence type="ECO:0000313" key="5">
    <source>
        <dbReference type="EMBL" id="WFS25036.1"/>
    </source>
</evidence>
<organism evidence="5 6">
    <name type="scientific">Rhizobium rhododendri</name>
    <dbReference type="NCBI Taxonomy" id="2506430"/>
    <lineage>
        <taxon>Bacteria</taxon>
        <taxon>Pseudomonadati</taxon>
        <taxon>Pseudomonadota</taxon>
        <taxon>Alphaproteobacteria</taxon>
        <taxon>Hyphomicrobiales</taxon>
        <taxon>Rhizobiaceae</taxon>
        <taxon>Rhizobium/Agrobacterium group</taxon>
        <taxon>Rhizobium</taxon>
    </lineage>
</organism>
<dbReference type="PIRSF" id="PIRSF000136">
    <property type="entry name" value="LGO_GLO"/>
    <property type="match status" value="1"/>
</dbReference>
<accession>A0ABY8IMT2</accession>
<dbReference type="PANTHER" id="PTHR43762:SF1">
    <property type="entry name" value="D-ARABINONO-1,4-LACTONE OXIDASE"/>
    <property type="match status" value="1"/>
</dbReference>
<dbReference type="PANTHER" id="PTHR43762">
    <property type="entry name" value="L-GULONOLACTONE OXIDASE"/>
    <property type="match status" value="1"/>
</dbReference>
<evidence type="ECO:0000256" key="2">
    <source>
        <dbReference type="ARBA" id="ARBA00022827"/>
    </source>
</evidence>
<feature type="domain" description="FAD-binding PCMH-type" evidence="4">
    <location>
        <begin position="9"/>
        <end position="180"/>
    </location>
</feature>
<dbReference type="Pfam" id="PF01565">
    <property type="entry name" value="FAD_binding_4"/>
    <property type="match status" value="1"/>
</dbReference>
<dbReference type="Gene3D" id="3.30.43.10">
    <property type="entry name" value="Uridine Diphospho-n-acetylenolpyruvylglucosamine Reductase, domain 2"/>
    <property type="match status" value="1"/>
</dbReference>
<geneLocation type="plasmid" evidence="5 6">
    <name>unnamed1</name>
</geneLocation>
<sequence length="412" mass="46867">MVYIYDGFKTFYPAKVIHARSIDDVIRAVTYATSSGLKIRPMGLGYSWSEHSFTNGISLQLDGLRRLCVIDRAAKTITVDAGVRMGDITRALGRRNLCLPSLAFLPEMTAGGAVATATHGTNHRSGTMSDFVVSMDVVLASGELKTFDRKLVSEAEMCAARVSVGMLGVITKVVFQAIDMPWVRYTKLEIDLDEFMATRTAVLSRYSHVWVHWSLGTNKIKVDCLEERQDRHEGFNPYVSHRNAVWEPRRQSMLRSIIRPAVHLAQDIIRSNVPATKARSKSDVRISMQYSVDTKDWERVVDRIAASQFASRNFGKIMEMKFVKGNNLSYLGPNAGQDAVCFNIYWMIKRSEQDEILRPFEDLMRSFSARPHWGKDHKIPDEAYMRSAFPQWEAFDCVRRSLDKNDLFTTIR</sequence>
<dbReference type="Gene3D" id="3.30.70.2520">
    <property type="match status" value="1"/>
</dbReference>
<dbReference type="RefSeq" id="WP_142831110.1">
    <property type="nucleotide sequence ID" value="NZ_CP117268.1"/>
</dbReference>
<evidence type="ECO:0000259" key="4">
    <source>
        <dbReference type="PROSITE" id="PS51387"/>
    </source>
</evidence>
<keyword evidence="3" id="KW-0560">Oxidoreductase</keyword>
<proteinExistence type="predicted"/>
<dbReference type="Proteomes" id="UP000318939">
    <property type="component" value="Plasmid unnamed1"/>
</dbReference>
<dbReference type="Pfam" id="PF04030">
    <property type="entry name" value="ALO"/>
    <property type="match status" value="1"/>
</dbReference>
<protein>
    <submittedName>
        <fullName evidence="5">FAD-binding protein</fullName>
    </submittedName>
</protein>